<name>A0A5N0YR82_9ENTE</name>
<evidence type="ECO:0000313" key="1">
    <source>
        <dbReference type="EMBL" id="KAA9205521.1"/>
    </source>
</evidence>
<dbReference type="InterPro" id="IPR029039">
    <property type="entry name" value="Flavoprotein-like_sf"/>
</dbReference>
<dbReference type="AlphaFoldDB" id="A0A5N0YR82"/>
<dbReference type="Gene3D" id="3.40.50.360">
    <property type="match status" value="1"/>
</dbReference>
<accession>A0A5N0YR82</accession>
<evidence type="ECO:0000313" key="2">
    <source>
        <dbReference type="Proteomes" id="UP000326078"/>
    </source>
</evidence>
<dbReference type="Proteomes" id="UP000326078">
    <property type="component" value="Unassembled WGS sequence"/>
</dbReference>
<comment type="caution">
    <text evidence="1">The sequence shown here is derived from an EMBL/GenBank/DDBJ whole genome shotgun (WGS) entry which is preliminary data.</text>
</comment>
<protein>
    <submittedName>
        <fullName evidence="1">Uncharacterized protein</fullName>
    </submittedName>
</protein>
<reference evidence="1 2" key="1">
    <citation type="submission" date="2019-09" db="EMBL/GenBank/DDBJ databases">
        <title>Vancomyinc resistant enterococci isolated from farm animals in Switzerland.</title>
        <authorList>
            <person name="Stevens M.J.A."/>
            <person name="Stephan R."/>
            <person name="Morach M."/>
            <person name="Nuesch-Inderbinen M."/>
        </authorList>
    </citation>
    <scope>NUCLEOTIDE SEQUENCE [LARGE SCALE GENOMIC DNA]</scope>
    <source>
        <strain evidence="1 2">GH27</strain>
    </source>
</reference>
<dbReference type="EMBL" id="VYUT01000009">
    <property type="protein sequence ID" value="KAA9205521.1"/>
    <property type="molecule type" value="Genomic_DNA"/>
</dbReference>
<proteinExistence type="predicted"/>
<dbReference type="SUPFAM" id="SSF52218">
    <property type="entry name" value="Flavoproteins"/>
    <property type="match status" value="1"/>
</dbReference>
<sequence length="109" mass="12649">MLKTVRYSCYFKGFLDKVFLPKFAYQEDRDGNWQGLLTNIKKATVVTTATYSKESLTTYGDVIQGVFMNSTLRSVGIPIEKMKWIYFSEVNITTDERKKEFLEQLPALI</sequence>
<organism evidence="1 2">
    <name type="scientific">Enterococcus durans</name>
    <dbReference type="NCBI Taxonomy" id="53345"/>
    <lineage>
        <taxon>Bacteria</taxon>
        <taxon>Bacillati</taxon>
        <taxon>Bacillota</taxon>
        <taxon>Bacilli</taxon>
        <taxon>Lactobacillales</taxon>
        <taxon>Enterococcaceae</taxon>
        <taxon>Enterococcus</taxon>
    </lineage>
</organism>
<gene>
    <name evidence="1" type="ORF">F6X95_07500</name>
</gene>
<dbReference type="RefSeq" id="WP_123862795.1">
    <property type="nucleotide sequence ID" value="NZ_PTWL01000002.1"/>
</dbReference>